<evidence type="ECO:0000313" key="2">
    <source>
        <dbReference type="Proteomes" id="UP000660708"/>
    </source>
</evidence>
<dbReference type="PANTHER" id="PTHR36978">
    <property type="entry name" value="P-LOOP CONTAINING NUCLEOTIDE TRIPHOSPHATE HYDROLASE"/>
    <property type="match status" value="1"/>
</dbReference>
<protein>
    <recommendedName>
        <fullName evidence="3">Sulfotransferase family protein</fullName>
    </recommendedName>
</protein>
<accession>A0A8I0T5N9</accession>
<dbReference type="PANTHER" id="PTHR36978:SF4">
    <property type="entry name" value="P-LOOP CONTAINING NUCLEOSIDE TRIPHOSPHATE HYDROLASE PROTEIN"/>
    <property type="match status" value="1"/>
</dbReference>
<name>A0A8I0T5N9_9GAMM</name>
<organism evidence="1 2">
    <name type="scientific">Pseudoalteromonas peptidolytica F12-50-A1</name>
    <dbReference type="NCBI Taxonomy" id="1315280"/>
    <lineage>
        <taxon>Bacteria</taxon>
        <taxon>Pseudomonadati</taxon>
        <taxon>Pseudomonadota</taxon>
        <taxon>Gammaproteobacteria</taxon>
        <taxon>Alteromonadales</taxon>
        <taxon>Pseudoalteromonadaceae</taxon>
        <taxon>Pseudoalteromonas</taxon>
    </lineage>
</organism>
<gene>
    <name evidence="1" type="ORF">PPEP_a3609</name>
</gene>
<dbReference type="InterPro" id="IPR040632">
    <property type="entry name" value="Sulfotransfer_4"/>
</dbReference>
<dbReference type="RefSeq" id="WP_147389493.1">
    <property type="nucleotide sequence ID" value="NZ_AQHF01000021.1"/>
</dbReference>
<dbReference type="Gene3D" id="3.40.50.300">
    <property type="entry name" value="P-loop containing nucleotide triphosphate hydrolases"/>
    <property type="match status" value="1"/>
</dbReference>
<evidence type="ECO:0008006" key="3">
    <source>
        <dbReference type="Google" id="ProtNLM"/>
    </source>
</evidence>
<sequence>MATQKILVTGLPRTGTTSLCITALNLGYKTAHTAYTRQAIKDANFLADTPVFADFEKLYTLYPSSKIIHLTREFEQWLPSIRRLMSSMRANLLSQQGGFNDTIKRCYLATFPNFEQHFEDDDYWLTCYNQHTRKVRHFVASNQIENIEVMLTDADITTKLAQFMDCPGQNIRIPHVNINGKVTAWKWFQHSNKIDSTRNGKSDKDATLYNNAI</sequence>
<dbReference type="InterPro" id="IPR027417">
    <property type="entry name" value="P-loop_NTPase"/>
</dbReference>
<keyword evidence="2" id="KW-1185">Reference proteome</keyword>
<dbReference type="SUPFAM" id="SSF52540">
    <property type="entry name" value="P-loop containing nucleoside triphosphate hydrolases"/>
    <property type="match status" value="1"/>
</dbReference>
<dbReference type="EMBL" id="AQHF01000021">
    <property type="protein sequence ID" value="MBE0346399.1"/>
    <property type="molecule type" value="Genomic_DNA"/>
</dbReference>
<reference evidence="1 2" key="1">
    <citation type="submission" date="2015-06" db="EMBL/GenBank/DDBJ databases">
        <title>Genome sequence of Pseudoalteromonas peptidolytica.</title>
        <authorList>
            <person name="Xie B.-B."/>
            <person name="Rong J.-C."/>
            <person name="Qin Q.-L."/>
            <person name="Zhang Y.-Z."/>
        </authorList>
    </citation>
    <scope>NUCLEOTIDE SEQUENCE [LARGE SCALE GENOMIC DNA]</scope>
    <source>
        <strain evidence="1 2">F12-50-A1</strain>
    </source>
</reference>
<evidence type="ECO:0000313" key="1">
    <source>
        <dbReference type="EMBL" id="MBE0346399.1"/>
    </source>
</evidence>
<dbReference type="Proteomes" id="UP000660708">
    <property type="component" value="Unassembled WGS sequence"/>
</dbReference>
<dbReference type="Pfam" id="PF17784">
    <property type="entry name" value="Sulfotransfer_4"/>
    <property type="match status" value="2"/>
</dbReference>
<proteinExistence type="predicted"/>
<dbReference type="AlphaFoldDB" id="A0A8I0T5N9"/>
<comment type="caution">
    <text evidence="1">The sequence shown here is derived from an EMBL/GenBank/DDBJ whole genome shotgun (WGS) entry which is preliminary data.</text>
</comment>